<sequence>MSVDSSHTFLRIHPAFLARSPRLRSIALNDRRKQYTLADLAYWKPAQMPDLISLRLIGSPPSPFTRPRSGASR</sequence>
<feature type="non-terminal residue" evidence="1">
    <location>
        <position position="73"/>
    </location>
</feature>
<dbReference type="EMBL" id="JAAAIL010004313">
    <property type="protein sequence ID" value="KAG0247953.1"/>
    <property type="molecule type" value="Genomic_DNA"/>
</dbReference>
<accession>A0AAD4H1D9</accession>
<evidence type="ECO:0000313" key="2">
    <source>
        <dbReference type="Proteomes" id="UP001194580"/>
    </source>
</evidence>
<dbReference type="Proteomes" id="UP001194580">
    <property type="component" value="Unassembled WGS sequence"/>
</dbReference>
<gene>
    <name evidence="1" type="ORF">BGZ95_008320</name>
</gene>
<protein>
    <submittedName>
        <fullName evidence="1">Uncharacterized protein</fullName>
    </submittedName>
</protein>
<name>A0AAD4H1D9_9FUNG</name>
<keyword evidence="2" id="KW-1185">Reference proteome</keyword>
<organism evidence="1 2">
    <name type="scientific">Linnemannia exigua</name>
    <dbReference type="NCBI Taxonomy" id="604196"/>
    <lineage>
        <taxon>Eukaryota</taxon>
        <taxon>Fungi</taxon>
        <taxon>Fungi incertae sedis</taxon>
        <taxon>Mucoromycota</taxon>
        <taxon>Mortierellomycotina</taxon>
        <taxon>Mortierellomycetes</taxon>
        <taxon>Mortierellales</taxon>
        <taxon>Mortierellaceae</taxon>
        <taxon>Linnemannia</taxon>
    </lineage>
</organism>
<proteinExistence type="predicted"/>
<reference evidence="1" key="1">
    <citation type="journal article" date="2020" name="Fungal Divers.">
        <title>Resolving the Mortierellaceae phylogeny through synthesis of multi-gene phylogenetics and phylogenomics.</title>
        <authorList>
            <person name="Vandepol N."/>
            <person name="Liber J."/>
            <person name="Desiro A."/>
            <person name="Na H."/>
            <person name="Kennedy M."/>
            <person name="Barry K."/>
            <person name="Grigoriev I.V."/>
            <person name="Miller A.N."/>
            <person name="O'Donnell K."/>
            <person name="Stajich J.E."/>
            <person name="Bonito G."/>
        </authorList>
    </citation>
    <scope>NUCLEOTIDE SEQUENCE</scope>
    <source>
        <strain evidence="1">NRRL 28262</strain>
    </source>
</reference>
<comment type="caution">
    <text evidence="1">The sequence shown here is derived from an EMBL/GenBank/DDBJ whole genome shotgun (WGS) entry which is preliminary data.</text>
</comment>
<dbReference type="AlphaFoldDB" id="A0AAD4H1D9"/>
<evidence type="ECO:0000313" key="1">
    <source>
        <dbReference type="EMBL" id="KAG0247953.1"/>
    </source>
</evidence>